<protein>
    <submittedName>
        <fullName evidence="2">Uncharacterized protein</fullName>
    </submittedName>
</protein>
<feature type="compositionally biased region" description="Polar residues" evidence="1">
    <location>
        <begin position="55"/>
        <end position="70"/>
    </location>
</feature>
<sequence length="78" mass="8215">MVHALTRSITCALTGVDEMSNADVTKNRKNATETGRVLARVLSRDEVGQVAGGATNPTPTNSWKDQSKCTPKTDPGSA</sequence>
<reference evidence="2 3" key="1">
    <citation type="submission" date="2014-09" db="EMBL/GenBank/DDBJ databases">
        <authorList>
            <person name="Regsiter A."/>
        </authorList>
    </citation>
    <scope>NUCLEOTIDE SEQUENCE [LARGE SCALE GENOMIC DNA]</scope>
</reference>
<dbReference type="Proteomes" id="UP000052230">
    <property type="component" value="Unassembled WGS sequence"/>
</dbReference>
<name>A0A0U5FN22_XANCI</name>
<gene>
    <name evidence="2" type="ORF">XAC3562_910082</name>
</gene>
<dbReference type="EMBL" id="CCXZ01000190">
    <property type="protein sequence ID" value="CEG19188.1"/>
    <property type="molecule type" value="Genomic_DNA"/>
</dbReference>
<accession>A0A0U5FN22</accession>
<dbReference type="AlphaFoldDB" id="A0A0U5FN22"/>
<feature type="region of interest" description="Disordered" evidence="1">
    <location>
        <begin position="44"/>
        <end position="78"/>
    </location>
</feature>
<comment type="caution">
    <text evidence="2">The sequence shown here is derived from an EMBL/GenBank/DDBJ whole genome shotgun (WGS) entry which is preliminary data.</text>
</comment>
<evidence type="ECO:0000313" key="3">
    <source>
        <dbReference type="Proteomes" id="UP000052230"/>
    </source>
</evidence>
<evidence type="ECO:0000313" key="2">
    <source>
        <dbReference type="EMBL" id="CEG19188.1"/>
    </source>
</evidence>
<keyword evidence="3" id="KW-1185">Reference proteome</keyword>
<evidence type="ECO:0000256" key="1">
    <source>
        <dbReference type="SAM" id="MobiDB-lite"/>
    </source>
</evidence>
<proteinExistence type="predicted"/>
<organism evidence="2 3">
    <name type="scientific">Xanthomonas citri pv. citri</name>
    <dbReference type="NCBI Taxonomy" id="611301"/>
    <lineage>
        <taxon>Bacteria</taxon>
        <taxon>Pseudomonadati</taxon>
        <taxon>Pseudomonadota</taxon>
        <taxon>Gammaproteobacteria</taxon>
        <taxon>Lysobacterales</taxon>
        <taxon>Lysobacteraceae</taxon>
        <taxon>Xanthomonas</taxon>
    </lineage>
</organism>